<evidence type="ECO:0000256" key="6">
    <source>
        <dbReference type="ARBA" id="ARBA00023004"/>
    </source>
</evidence>
<evidence type="ECO:0000256" key="9">
    <source>
        <dbReference type="RuleBase" id="RU000461"/>
    </source>
</evidence>
<keyword evidence="6 8" id="KW-0408">Iron</keyword>
<proteinExistence type="inferred from homology"/>
<dbReference type="KEGG" id="chig:CH63R_05491"/>
<accession>A0A1B7YCK7</accession>
<comment type="similarity">
    <text evidence="2 9">Belongs to the cytochrome P450 family.</text>
</comment>
<dbReference type="RefSeq" id="XP_018158316.1">
    <property type="nucleotide sequence ID" value="XM_018300466.1"/>
</dbReference>
<dbReference type="CDD" id="cd11065">
    <property type="entry name" value="CYP64-like"/>
    <property type="match status" value="1"/>
</dbReference>
<dbReference type="Proteomes" id="UP000092177">
    <property type="component" value="Chromosome 4"/>
</dbReference>
<name>A0A1B7YCK7_COLHI</name>
<evidence type="ECO:0000313" key="11">
    <source>
        <dbReference type="Proteomes" id="UP000092177"/>
    </source>
</evidence>
<dbReference type="PANTHER" id="PTHR46300">
    <property type="entry name" value="P450, PUTATIVE (EUROFUNG)-RELATED-RELATED"/>
    <property type="match status" value="1"/>
</dbReference>
<evidence type="ECO:0000256" key="4">
    <source>
        <dbReference type="ARBA" id="ARBA00022723"/>
    </source>
</evidence>
<dbReference type="VEuPathDB" id="FungiDB:CH63R_05491"/>
<dbReference type="InterPro" id="IPR050364">
    <property type="entry name" value="Cytochrome_P450_fung"/>
</dbReference>
<dbReference type="AlphaFoldDB" id="A0A1B7YCK7"/>
<evidence type="ECO:0000256" key="3">
    <source>
        <dbReference type="ARBA" id="ARBA00022617"/>
    </source>
</evidence>
<keyword evidence="5 9" id="KW-0560">Oxidoreductase</keyword>
<dbReference type="PANTHER" id="PTHR46300:SF7">
    <property type="entry name" value="P450, PUTATIVE (EUROFUNG)-RELATED"/>
    <property type="match status" value="1"/>
</dbReference>
<dbReference type="EMBL" id="LTAN01000004">
    <property type="protein sequence ID" value="OBR09799.1"/>
    <property type="molecule type" value="Genomic_DNA"/>
</dbReference>
<dbReference type="PRINTS" id="PR00385">
    <property type="entry name" value="P450"/>
</dbReference>
<reference evidence="11" key="1">
    <citation type="journal article" date="2017" name="BMC Genomics">
        <title>Gapless genome assembly of Colletotrichum higginsianum reveals chromosome structure and association of transposable elements with secondary metabolite gene clusters.</title>
        <authorList>
            <person name="Dallery J.-F."/>
            <person name="Lapalu N."/>
            <person name="Zampounis A."/>
            <person name="Pigne S."/>
            <person name="Luyten I."/>
            <person name="Amselem J."/>
            <person name="Wittenberg A.H.J."/>
            <person name="Zhou S."/>
            <person name="de Queiroz M.V."/>
            <person name="Robin G.P."/>
            <person name="Auger A."/>
            <person name="Hainaut M."/>
            <person name="Henrissat B."/>
            <person name="Kim K.-T."/>
            <person name="Lee Y.-H."/>
            <person name="Lespinet O."/>
            <person name="Schwartz D.C."/>
            <person name="Thon M.R."/>
            <person name="O'Connell R.J."/>
        </authorList>
    </citation>
    <scope>NUCLEOTIDE SEQUENCE [LARGE SCALE GENOMIC DNA]</scope>
    <source>
        <strain evidence="11">IMI 349063</strain>
    </source>
</reference>
<evidence type="ECO:0000256" key="1">
    <source>
        <dbReference type="ARBA" id="ARBA00001971"/>
    </source>
</evidence>
<organism evidence="10 11">
    <name type="scientific">Colletotrichum higginsianum (strain IMI 349063)</name>
    <name type="common">Crucifer anthracnose fungus</name>
    <dbReference type="NCBI Taxonomy" id="759273"/>
    <lineage>
        <taxon>Eukaryota</taxon>
        <taxon>Fungi</taxon>
        <taxon>Dikarya</taxon>
        <taxon>Ascomycota</taxon>
        <taxon>Pezizomycotina</taxon>
        <taxon>Sordariomycetes</taxon>
        <taxon>Hypocreomycetidae</taxon>
        <taxon>Glomerellales</taxon>
        <taxon>Glomerellaceae</taxon>
        <taxon>Colletotrichum</taxon>
        <taxon>Colletotrichum destructivum species complex</taxon>
    </lineage>
</organism>
<dbReference type="SUPFAM" id="SSF48264">
    <property type="entry name" value="Cytochrome P450"/>
    <property type="match status" value="1"/>
</dbReference>
<keyword evidence="11" id="KW-1185">Reference proteome</keyword>
<keyword evidence="3 8" id="KW-0349">Heme</keyword>
<keyword evidence="7 9" id="KW-0503">Monooxygenase</keyword>
<dbReference type="InterPro" id="IPR001128">
    <property type="entry name" value="Cyt_P450"/>
</dbReference>
<evidence type="ECO:0000256" key="2">
    <source>
        <dbReference type="ARBA" id="ARBA00010617"/>
    </source>
</evidence>
<gene>
    <name evidence="10" type="ORF">CH63R_05491</name>
</gene>
<dbReference type="InterPro" id="IPR036396">
    <property type="entry name" value="Cyt_P450_sf"/>
</dbReference>
<evidence type="ECO:0000256" key="5">
    <source>
        <dbReference type="ARBA" id="ARBA00023002"/>
    </source>
</evidence>
<dbReference type="GeneID" id="28864573"/>
<dbReference type="PRINTS" id="PR00463">
    <property type="entry name" value="EP450I"/>
</dbReference>
<dbReference type="GO" id="GO:0020037">
    <property type="term" value="F:heme binding"/>
    <property type="evidence" value="ECO:0007669"/>
    <property type="project" value="InterPro"/>
</dbReference>
<evidence type="ECO:0000313" key="10">
    <source>
        <dbReference type="EMBL" id="OBR09799.1"/>
    </source>
</evidence>
<dbReference type="GO" id="GO:0004497">
    <property type="term" value="F:monooxygenase activity"/>
    <property type="evidence" value="ECO:0007669"/>
    <property type="project" value="UniProtKB-KW"/>
</dbReference>
<dbReference type="PROSITE" id="PS00086">
    <property type="entry name" value="CYTOCHROME_P450"/>
    <property type="match status" value="1"/>
</dbReference>
<dbReference type="InterPro" id="IPR017972">
    <property type="entry name" value="Cyt_P450_CS"/>
</dbReference>
<evidence type="ECO:0000256" key="7">
    <source>
        <dbReference type="ARBA" id="ARBA00023033"/>
    </source>
</evidence>
<dbReference type="Pfam" id="PF00067">
    <property type="entry name" value="p450"/>
    <property type="match status" value="1"/>
</dbReference>
<comment type="caution">
    <text evidence="10">The sequence shown here is derived from an EMBL/GenBank/DDBJ whole genome shotgun (WGS) entry which is preliminary data.</text>
</comment>
<comment type="cofactor">
    <cofactor evidence="1 8">
        <name>heme</name>
        <dbReference type="ChEBI" id="CHEBI:30413"/>
    </cofactor>
</comment>
<feature type="binding site" description="axial binding residue" evidence="8">
    <location>
        <position position="479"/>
    </location>
    <ligand>
        <name>heme</name>
        <dbReference type="ChEBI" id="CHEBI:30413"/>
    </ligand>
    <ligandPart>
        <name>Fe</name>
        <dbReference type="ChEBI" id="CHEBI:18248"/>
    </ligandPart>
</feature>
<evidence type="ECO:0000256" key="8">
    <source>
        <dbReference type="PIRSR" id="PIRSR602401-1"/>
    </source>
</evidence>
<protein>
    <submittedName>
        <fullName evidence="10">Cytochrome P450</fullName>
    </submittedName>
</protein>
<dbReference type="InterPro" id="IPR002401">
    <property type="entry name" value="Cyt_P450_E_grp-I"/>
</dbReference>
<sequence length="566" mass="63216">MDAVPLFVSFLGVVLVVYLVERALNTVKNGRRPPLPPGPKGLPIIGNVNDLPKPGEFEAQHWLKHKELYGPISSITTMGQTLVIVNDARLATELLDGRSAKHSSRPMQVMTGEMNAGIFLTLTHRDGGRVGYKDLLGGLPYGEQFRAQRKDVSRVLGTKAAAAKYNTLQEAEVGHFLLHLLDDPDNLVEYIRREAGSLILKITYGYTAEAFKKDPLLEMVGEMADNLINGAVPGAFLVDSFPFLCPGTSGNPPPACRLSDIDDEVRYLPDWVPGTGFKQIAKQWKVQMEETRDKPYAFVEHQMAQGKDNVSFLSRLLESEDPSPAKEHNDKFMALSMYGGGADTTVSSIASFFLAMMVYPEVQQKAQEEIDRVVGQDRLPNAHDRERLPYIDAIVKELMRWNPIGPMGLPHSSTEDDVFEGYFIPKGAMVMPNIWHFARDPEKYPEPTAFKPERFLASDGHEPEADPQKFVFGYGRRVCPGRILADNSIFLNVAQTLAVYSLTKPVRDGRVVEPRIKFTSGVVSHPEPFEISIKPRSARHEGLIRAIEETFPWEQSDAQTLERMEV</sequence>
<dbReference type="Gene3D" id="1.10.630.10">
    <property type="entry name" value="Cytochrome P450"/>
    <property type="match status" value="1"/>
</dbReference>
<keyword evidence="4 8" id="KW-0479">Metal-binding</keyword>
<dbReference type="GO" id="GO:0016705">
    <property type="term" value="F:oxidoreductase activity, acting on paired donors, with incorporation or reduction of molecular oxygen"/>
    <property type="evidence" value="ECO:0007669"/>
    <property type="project" value="InterPro"/>
</dbReference>
<dbReference type="GO" id="GO:0005506">
    <property type="term" value="F:iron ion binding"/>
    <property type="evidence" value="ECO:0007669"/>
    <property type="project" value="InterPro"/>
</dbReference>
<dbReference type="OrthoDB" id="2789670at2759"/>